<evidence type="ECO:0008006" key="2">
    <source>
        <dbReference type="Google" id="ProtNLM"/>
    </source>
</evidence>
<reference evidence="1" key="1">
    <citation type="journal article" date="2014" name="Front. Microbiol.">
        <title>High frequency of phylogenetically diverse reductive dehalogenase-homologous genes in deep subseafloor sedimentary metagenomes.</title>
        <authorList>
            <person name="Kawai M."/>
            <person name="Futagami T."/>
            <person name="Toyoda A."/>
            <person name="Takaki Y."/>
            <person name="Nishi S."/>
            <person name="Hori S."/>
            <person name="Arai W."/>
            <person name="Tsubouchi T."/>
            <person name="Morono Y."/>
            <person name="Uchiyama I."/>
            <person name="Ito T."/>
            <person name="Fujiyama A."/>
            <person name="Inagaki F."/>
            <person name="Takami H."/>
        </authorList>
    </citation>
    <scope>NUCLEOTIDE SEQUENCE</scope>
    <source>
        <strain evidence="1">Expedition CK06-06</strain>
    </source>
</reference>
<comment type="caution">
    <text evidence="1">The sequence shown here is derived from an EMBL/GenBank/DDBJ whole genome shotgun (WGS) entry which is preliminary data.</text>
</comment>
<accession>X1A2C4</accession>
<protein>
    <recommendedName>
        <fullName evidence="2">Glutamine amidotransferase domain-containing protein</fullName>
    </recommendedName>
</protein>
<evidence type="ECO:0000313" key="1">
    <source>
        <dbReference type="EMBL" id="GAG75884.1"/>
    </source>
</evidence>
<gene>
    <name evidence="1" type="ORF">S01H4_27271</name>
</gene>
<organism evidence="1">
    <name type="scientific">marine sediment metagenome</name>
    <dbReference type="NCBI Taxonomy" id="412755"/>
    <lineage>
        <taxon>unclassified sequences</taxon>
        <taxon>metagenomes</taxon>
        <taxon>ecological metagenomes</taxon>
    </lineage>
</organism>
<name>X1A2C4_9ZZZZ</name>
<sequence>IEAEKLNNKNKEEYLGLLDGIVVPGGFDSFNNTNIRIITAYIFGDKADFYGIFFL</sequence>
<feature type="non-terminal residue" evidence="1">
    <location>
        <position position="1"/>
    </location>
</feature>
<proteinExistence type="predicted"/>
<dbReference type="AlphaFoldDB" id="X1A2C4"/>
<dbReference type="EMBL" id="BART01013296">
    <property type="protein sequence ID" value="GAG75884.1"/>
    <property type="molecule type" value="Genomic_DNA"/>
</dbReference>